<evidence type="ECO:0000256" key="2">
    <source>
        <dbReference type="ARBA" id="ARBA00008438"/>
    </source>
</evidence>
<keyword evidence="6" id="KW-0378">Hydrolase</keyword>
<keyword evidence="7" id="KW-0347">Helicase</keyword>
<dbReference type="SMART" id="SM00910">
    <property type="entry name" value="HIRAN"/>
    <property type="match status" value="1"/>
</dbReference>
<keyword evidence="9" id="KW-0067">ATP-binding</keyword>
<dbReference type="Pfam" id="PF00271">
    <property type="entry name" value="Helicase_C"/>
    <property type="match status" value="1"/>
</dbReference>
<dbReference type="OrthoDB" id="448448at2759"/>
<reference evidence="17" key="1">
    <citation type="submission" date="2013-01" db="EMBL/GenBank/DDBJ databases">
        <title>Draft Genome Sequence of a Mulberry Tree, Morus notabilis C.K. Schneid.</title>
        <authorList>
            <person name="He N."/>
            <person name="Zhao S."/>
        </authorList>
    </citation>
    <scope>NUCLEOTIDE SEQUENCE</scope>
</reference>
<keyword evidence="8" id="KW-0862">Zinc</keyword>
<evidence type="ECO:0000313" key="16">
    <source>
        <dbReference type="EMBL" id="EXB43775.1"/>
    </source>
</evidence>
<dbReference type="Proteomes" id="UP000030645">
    <property type="component" value="Unassembled WGS sequence"/>
</dbReference>
<dbReference type="GO" id="GO:0004386">
    <property type="term" value="F:helicase activity"/>
    <property type="evidence" value="ECO:0007669"/>
    <property type="project" value="UniProtKB-KW"/>
</dbReference>
<dbReference type="Gene3D" id="3.30.70.2330">
    <property type="match status" value="1"/>
</dbReference>
<evidence type="ECO:0000259" key="14">
    <source>
        <dbReference type="PROSITE" id="PS51192"/>
    </source>
</evidence>
<dbReference type="InterPro" id="IPR001841">
    <property type="entry name" value="Znf_RING"/>
</dbReference>
<keyword evidence="4" id="KW-0547">Nucleotide-binding</keyword>
<accession>W9QMY1</accession>
<evidence type="ECO:0000256" key="8">
    <source>
        <dbReference type="ARBA" id="ARBA00022833"/>
    </source>
</evidence>
<dbReference type="CDD" id="cd18793">
    <property type="entry name" value="SF2_C_SNF"/>
    <property type="match status" value="1"/>
</dbReference>
<evidence type="ECO:0000259" key="15">
    <source>
        <dbReference type="PROSITE" id="PS51194"/>
    </source>
</evidence>
<proteinExistence type="inferred from homology"/>
<sequence length="870" mass="97219">MEGLSDDFSDAWQDPDAFLSQSQSLSSSSETYMLGFVIANIVGIQYYSGTISGREMVGLVREPLNPYDSNAIKVLNTRMVQVGHIERTVVAVLAPLVDSGSIVIEGIVPKKRASSNRFRIPCQIHIFCRFEAFSDVRSAVMRGGLMLISDSDVSFGLSEAIVVEERKAKRGNRSVDKIFKLVDEGLSKKGKLRALEPPKEVIKSELFAHQKEGLWWLAHRENSGELPPFWEEKDGSYVNVLTNYQSDSKPEPLRGGIFADDMGLGKTLTLLSLIAFDKYPSDLPFPISSGSGNVDKVDEFGEELGDEVSVSSGKKGKRSRPSKKTSGSRKKRKIYDTILDKDTEGKSGGKTTLIVCPPSVFSTWITQLGDHTKPGSFKVYMYYGDRTDNFEELKKYDIVLTTYSTLATESSWSKSAAKEMNWWRVILDEAHMIKNANALQSRVVCDLKANKRWVVTGTPIQNDSFDLFSLMAFLRFEPFSVKSYWQSLVQRPLAQGNEKGLSRLQVLMATISLRRTKDKELIGLPSKTIETCYIELSREEREVYDQMERVAKNVLQGYIDAGSPTSNYTTVLSTILRLRQICIDLALCPSDIKSLLPSNNIEDVSNNPELLQKIVEVLQDGEDFDCPICISPPTDMVITSCGHIFCHACIMKTLKHTKSSCPLCRHPLTTTDLFSAPPPSSNAEDEESSSRSAVSSKVSALLKLLVASRDHKSATKSVVFSQFRKMLVLLEKPLKEAGFKILRIDGSMNAKRRAQVIEEFGVSKKDETTILLASLKAAGTGINLTAASRVYFLEPWWNPAVEEQAMDRIHRIGQKEEVKIVRLIARDTIEEKVLELQERKKKLAREAFGKRGSKDRTEVGINDLRALMSM</sequence>
<dbReference type="KEGG" id="mnt:21388126"/>
<evidence type="ECO:0000256" key="5">
    <source>
        <dbReference type="ARBA" id="ARBA00022771"/>
    </source>
</evidence>
<dbReference type="STRING" id="981085.W9QMY1"/>
<dbReference type="InterPro" id="IPR017907">
    <property type="entry name" value="Znf_RING_CS"/>
</dbReference>
<dbReference type="EMBL" id="KE343840">
    <property type="protein sequence ID" value="EXB43775.1"/>
    <property type="molecule type" value="Genomic_DNA"/>
</dbReference>
<dbReference type="InterPro" id="IPR000330">
    <property type="entry name" value="SNF2_N"/>
</dbReference>
<organism evidence="16 17">
    <name type="scientific">Morus notabilis</name>
    <dbReference type="NCBI Taxonomy" id="981085"/>
    <lineage>
        <taxon>Eukaryota</taxon>
        <taxon>Viridiplantae</taxon>
        <taxon>Streptophyta</taxon>
        <taxon>Embryophyta</taxon>
        <taxon>Tracheophyta</taxon>
        <taxon>Spermatophyta</taxon>
        <taxon>Magnoliopsida</taxon>
        <taxon>eudicotyledons</taxon>
        <taxon>Gunneridae</taxon>
        <taxon>Pentapetalae</taxon>
        <taxon>rosids</taxon>
        <taxon>fabids</taxon>
        <taxon>Rosales</taxon>
        <taxon>Moraceae</taxon>
        <taxon>Moreae</taxon>
        <taxon>Morus</taxon>
    </lineage>
</organism>
<dbReference type="InterPro" id="IPR050628">
    <property type="entry name" value="SNF2_RAD54_helicase_TF"/>
</dbReference>
<dbReference type="InterPro" id="IPR027417">
    <property type="entry name" value="P-loop_NTPase"/>
</dbReference>
<dbReference type="GO" id="GO:0003676">
    <property type="term" value="F:nucleic acid binding"/>
    <property type="evidence" value="ECO:0007669"/>
    <property type="project" value="InterPro"/>
</dbReference>
<dbReference type="Pfam" id="PF08797">
    <property type="entry name" value="HIRAN"/>
    <property type="match status" value="1"/>
</dbReference>
<dbReference type="Pfam" id="PF00176">
    <property type="entry name" value="SNF2-rel_dom"/>
    <property type="match status" value="1"/>
</dbReference>
<dbReference type="SUPFAM" id="SSF57850">
    <property type="entry name" value="RING/U-box"/>
    <property type="match status" value="1"/>
</dbReference>
<dbReference type="GO" id="GO:0008270">
    <property type="term" value="F:zinc ion binding"/>
    <property type="evidence" value="ECO:0007669"/>
    <property type="project" value="UniProtKB-KW"/>
</dbReference>
<evidence type="ECO:0000256" key="1">
    <source>
        <dbReference type="ARBA" id="ARBA00004123"/>
    </source>
</evidence>
<dbReference type="PANTHER" id="PTHR45626:SF17">
    <property type="entry name" value="HELICASE-LIKE TRANSCRIPTION FACTOR"/>
    <property type="match status" value="1"/>
</dbReference>
<keyword evidence="10" id="KW-0539">Nucleus</keyword>
<dbReference type="PROSITE" id="PS51192">
    <property type="entry name" value="HELICASE_ATP_BIND_1"/>
    <property type="match status" value="1"/>
</dbReference>
<feature type="domain" description="Helicase ATP-binding" evidence="14">
    <location>
        <begin position="247"/>
        <end position="477"/>
    </location>
</feature>
<dbReference type="SMART" id="SM00490">
    <property type="entry name" value="HELICc"/>
    <property type="match status" value="1"/>
</dbReference>
<keyword evidence="3" id="KW-0479">Metal-binding</keyword>
<dbReference type="Gene3D" id="3.30.40.10">
    <property type="entry name" value="Zinc/RING finger domain, C3HC4 (zinc finger)"/>
    <property type="match status" value="1"/>
</dbReference>
<dbReference type="GO" id="GO:0005524">
    <property type="term" value="F:ATP binding"/>
    <property type="evidence" value="ECO:0007669"/>
    <property type="project" value="UniProtKB-KW"/>
</dbReference>
<dbReference type="Gene3D" id="3.40.50.300">
    <property type="entry name" value="P-loop containing nucleotide triphosphate hydrolases"/>
    <property type="match status" value="1"/>
</dbReference>
<dbReference type="InterPro" id="IPR014905">
    <property type="entry name" value="HIRAN"/>
</dbReference>
<protein>
    <submittedName>
        <fullName evidence="16">SMARCA3-like protein 1</fullName>
    </submittedName>
</protein>
<dbReference type="Pfam" id="PF13920">
    <property type="entry name" value="zf-C3HC4_3"/>
    <property type="match status" value="1"/>
</dbReference>
<evidence type="ECO:0000256" key="7">
    <source>
        <dbReference type="ARBA" id="ARBA00022806"/>
    </source>
</evidence>
<keyword evidence="5 11" id="KW-0863">Zinc-finger</keyword>
<evidence type="ECO:0000256" key="11">
    <source>
        <dbReference type="PROSITE-ProRule" id="PRU00175"/>
    </source>
</evidence>
<dbReference type="GO" id="GO:0008094">
    <property type="term" value="F:ATP-dependent activity, acting on DNA"/>
    <property type="evidence" value="ECO:0007669"/>
    <property type="project" value="TreeGrafter"/>
</dbReference>
<dbReference type="Gene3D" id="3.40.50.10810">
    <property type="entry name" value="Tandem AAA-ATPase domain"/>
    <property type="match status" value="2"/>
</dbReference>
<evidence type="ECO:0000259" key="13">
    <source>
        <dbReference type="PROSITE" id="PS50089"/>
    </source>
</evidence>
<evidence type="ECO:0000256" key="12">
    <source>
        <dbReference type="SAM" id="MobiDB-lite"/>
    </source>
</evidence>
<name>W9QMY1_9ROSA</name>
<evidence type="ECO:0000256" key="9">
    <source>
        <dbReference type="ARBA" id="ARBA00022840"/>
    </source>
</evidence>
<evidence type="ECO:0000256" key="4">
    <source>
        <dbReference type="ARBA" id="ARBA00022741"/>
    </source>
</evidence>
<feature type="domain" description="RING-type" evidence="13">
    <location>
        <begin position="626"/>
        <end position="665"/>
    </location>
</feature>
<dbReference type="PROSITE" id="PS51194">
    <property type="entry name" value="HELICASE_CTER"/>
    <property type="match status" value="1"/>
</dbReference>
<dbReference type="PROSITE" id="PS00518">
    <property type="entry name" value="ZF_RING_1"/>
    <property type="match status" value="1"/>
</dbReference>
<dbReference type="InterPro" id="IPR049730">
    <property type="entry name" value="SNF2/RAD54-like_C"/>
</dbReference>
<dbReference type="InterPro" id="IPR014001">
    <property type="entry name" value="Helicase_ATP-bd"/>
</dbReference>
<dbReference type="PROSITE" id="PS50089">
    <property type="entry name" value="ZF_RING_2"/>
    <property type="match status" value="1"/>
</dbReference>
<dbReference type="SMART" id="SM00184">
    <property type="entry name" value="RING"/>
    <property type="match status" value="1"/>
</dbReference>
<dbReference type="AlphaFoldDB" id="W9QMY1"/>
<gene>
    <name evidence="16" type="ORF">L484_004628</name>
</gene>
<dbReference type="SMART" id="SM00487">
    <property type="entry name" value="DEXDc"/>
    <property type="match status" value="1"/>
</dbReference>
<evidence type="ECO:0000313" key="17">
    <source>
        <dbReference type="Proteomes" id="UP000030645"/>
    </source>
</evidence>
<dbReference type="GO" id="GO:0005634">
    <property type="term" value="C:nucleus"/>
    <property type="evidence" value="ECO:0007669"/>
    <property type="project" value="UniProtKB-SubCell"/>
</dbReference>
<dbReference type="PANTHER" id="PTHR45626">
    <property type="entry name" value="TRANSCRIPTION TERMINATION FACTOR 2-RELATED"/>
    <property type="match status" value="1"/>
</dbReference>
<comment type="subcellular location">
    <subcellularLocation>
        <location evidence="1">Nucleus</location>
    </subcellularLocation>
</comment>
<evidence type="ECO:0000256" key="6">
    <source>
        <dbReference type="ARBA" id="ARBA00022801"/>
    </source>
</evidence>
<evidence type="ECO:0000256" key="10">
    <source>
        <dbReference type="ARBA" id="ARBA00023242"/>
    </source>
</evidence>
<evidence type="ECO:0000256" key="3">
    <source>
        <dbReference type="ARBA" id="ARBA00022723"/>
    </source>
</evidence>
<dbReference type="InterPro" id="IPR038718">
    <property type="entry name" value="SNF2-like_sf"/>
</dbReference>
<dbReference type="GO" id="GO:0006281">
    <property type="term" value="P:DNA repair"/>
    <property type="evidence" value="ECO:0007669"/>
    <property type="project" value="TreeGrafter"/>
</dbReference>
<dbReference type="SUPFAM" id="SSF52540">
    <property type="entry name" value="P-loop containing nucleoside triphosphate hydrolases"/>
    <property type="match status" value="2"/>
</dbReference>
<dbReference type="eggNOG" id="KOG1001">
    <property type="taxonomic scope" value="Eukaryota"/>
</dbReference>
<feature type="region of interest" description="Disordered" evidence="12">
    <location>
        <begin position="305"/>
        <end position="331"/>
    </location>
</feature>
<feature type="domain" description="Helicase C-terminal" evidence="15">
    <location>
        <begin position="700"/>
        <end position="865"/>
    </location>
</feature>
<keyword evidence="17" id="KW-1185">Reference proteome</keyword>
<dbReference type="InterPro" id="IPR013083">
    <property type="entry name" value="Znf_RING/FYVE/PHD"/>
</dbReference>
<feature type="compositionally biased region" description="Basic residues" evidence="12">
    <location>
        <begin position="314"/>
        <end position="331"/>
    </location>
</feature>
<comment type="similarity">
    <text evidence="2">Belongs to the SNF2/RAD54 helicase family. RAD16 subfamily.</text>
</comment>
<dbReference type="InterPro" id="IPR001650">
    <property type="entry name" value="Helicase_C-like"/>
</dbReference>
<dbReference type="GO" id="GO:0016818">
    <property type="term" value="F:hydrolase activity, acting on acid anhydrides, in phosphorus-containing anhydrides"/>
    <property type="evidence" value="ECO:0007669"/>
    <property type="project" value="InterPro"/>
</dbReference>